<organism evidence="1 2">
    <name type="scientific">Nostoc minutum NIES-26</name>
    <dbReference type="NCBI Taxonomy" id="1844469"/>
    <lineage>
        <taxon>Bacteria</taxon>
        <taxon>Bacillati</taxon>
        <taxon>Cyanobacteriota</taxon>
        <taxon>Cyanophyceae</taxon>
        <taxon>Nostocales</taxon>
        <taxon>Nostocaceae</taxon>
        <taxon>Nostoc</taxon>
    </lineage>
</organism>
<dbReference type="Proteomes" id="UP000252107">
    <property type="component" value="Unassembled WGS sequence"/>
</dbReference>
<dbReference type="AlphaFoldDB" id="A0A367RQB9"/>
<keyword evidence="2" id="KW-1185">Reference proteome</keyword>
<evidence type="ECO:0000313" key="1">
    <source>
        <dbReference type="EMBL" id="RCJ37910.1"/>
    </source>
</evidence>
<evidence type="ECO:0008006" key="3">
    <source>
        <dbReference type="Google" id="ProtNLM"/>
    </source>
</evidence>
<comment type="caution">
    <text evidence="1">The sequence shown here is derived from an EMBL/GenBank/DDBJ whole genome shotgun (WGS) entry which is preliminary data.</text>
</comment>
<gene>
    <name evidence="1" type="ORF">A6770_14060</name>
</gene>
<accession>A0A367RQB9</accession>
<proteinExistence type="predicted"/>
<dbReference type="EMBL" id="LXQD01000109">
    <property type="protein sequence ID" value="RCJ37910.1"/>
    <property type="molecule type" value="Genomic_DNA"/>
</dbReference>
<evidence type="ECO:0000313" key="2">
    <source>
        <dbReference type="Proteomes" id="UP000252107"/>
    </source>
</evidence>
<reference evidence="1" key="1">
    <citation type="submission" date="2016-04" db="EMBL/GenBank/DDBJ databases">
        <authorList>
            <person name="Tabuchi Yagui T.R."/>
        </authorList>
    </citation>
    <scope>NUCLEOTIDE SEQUENCE [LARGE SCALE GENOMIC DNA]</scope>
    <source>
        <strain evidence="1">NIES-26</strain>
    </source>
</reference>
<sequence length="271" mass="32155">MLRKDLFGDNKQELLKASKEFWHTFSQAIAHISIDVNGELNEIADQRIIRFYDTDDYLLYRNSYILRERQDVNNDEKEVTLKFRHPDRYISQDRDMKVVDIDRGETKFEEDIKTPFGVLYSFSSTQKLLTNEKLDEIQDAAQLYPDLVDKISTLKGEDKIRTIGIDIREIVVKGARFQIRNNPQIYSKCALIVWYENNQKQEKPLAVEFSFKYGDENEEYTRKMAQRAYDVFQILQEKLIDWVDLNSDTKTAYIYKLDRLNNCKFSHLGED</sequence>
<protein>
    <recommendedName>
        <fullName evidence="3">CYTH domain-containing protein</fullName>
    </recommendedName>
</protein>
<name>A0A367RQB9_9NOSO</name>